<feature type="non-terminal residue" evidence="2">
    <location>
        <position position="192"/>
    </location>
</feature>
<organism evidence="2">
    <name type="scientific">marine metagenome</name>
    <dbReference type="NCBI Taxonomy" id="408172"/>
    <lineage>
        <taxon>unclassified sequences</taxon>
        <taxon>metagenomes</taxon>
        <taxon>ecological metagenomes</taxon>
    </lineage>
</organism>
<sequence>MKNKQLSSTFCIYDEETGDIISEGKRSIRIPDTVGFKQRFYKVSQRAIDVLTNYNHLGQFCKLSENIEYTTNRLTISAVGTKPIVIKQTDMAEILGLSTRTINALMKYLKEKHALFKIEGAYYINPSFAMRSGYISTEYLEEMLKLDNELKTYLPEQVQSTINKLERAELAKWHIDEAEKISELLNEYNKEK</sequence>
<dbReference type="GO" id="GO:0006260">
    <property type="term" value="P:DNA replication"/>
    <property type="evidence" value="ECO:0007669"/>
    <property type="project" value="InterPro"/>
</dbReference>
<dbReference type="GO" id="GO:0006276">
    <property type="term" value="P:plasmid maintenance"/>
    <property type="evidence" value="ECO:0007669"/>
    <property type="project" value="InterPro"/>
</dbReference>
<accession>A0A382J910</accession>
<gene>
    <name evidence="2" type="ORF">METZ01_LOCUS261230</name>
</gene>
<protein>
    <recommendedName>
        <fullName evidence="1">Plasmid replication protein RepL domain-containing protein</fullName>
    </recommendedName>
</protein>
<evidence type="ECO:0000259" key="1">
    <source>
        <dbReference type="Pfam" id="PF05732"/>
    </source>
</evidence>
<dbReference type="AlphaFoldDB" id="A0A382J910"/>
<dbReference type="EMBL" id="UINC01072611">
    <property type="protein sequence ID" value="SVC08376.1"/>
    <property type="molecule type" value="Genomic_DNA"/>
</dbReference>
<evidence type="ECO:0000313" key="2">
    <source>
        <dbReference type="EMBL" id="SVC08376.1"/>
    </source>
</evidence>
<proteinExistence type="predicted"/>
<name>A0A382J910_9ZZZZ</name>
<feature type="domain" description="Plasmid replication protein RepL" evidence="1">
    <location>
        <begin position="84"/>
        <end position="139"/>
    </location>
</feature>
<dbReference type="Pfam" id="PF05732">
    <property type="entry name" value="RepL"/>
    <property type="match status" value="1"/>
</dbReference>
<reference evidence="2" key="1">
    <citation type="submission" date="2018-05" db="EMBL/GenBank/DDBJ databases">
        <authorList>
            <person name="Lanie J.A."/>
            <person name="Ng W.-L."/>
            <person name="Kazmierczak K.M."/>
            <person name="Andrzejewski T.M."/>
            <person name="Davidsen T.M."/>
            <person name="Wayne K.J."/>
            <person name="Tettelin H."/>
            <person name="Glass J.I."/>
            <person name="Rusch D."/>
            <person name="Podicherti R."/>
            <person name="Tsui H.-C.T."/>
            <person name="Winkler M.E."/>
        </authorList>
    </citation>
    <scope>NUCLEOTIDE SEQUENCE</scope>
</reference>
<dbReference type="InterPro" id="IPR008813">
    <property type="entry name" value="Plasmid_replication_RepL"/>
</dbReference>